<name>A0A6B9VAI0_ARAHY</name>
<proteinExistence type="predicted"/>
<accession>A0A6B9VAI0</accession>
<protein>
    <submittedName>
        <fullName evidence="1">Uncharacterized protein</fullName>
    </submittedName>
</protein>
<reference evidence="1 2" key="1">
    <citation type="submission" date="2020-01" db="EMBL/GenBank/DDBJ databases">
        <title>Genome sequence of Arachis hypogaea, cultivar Shitouqi.</title>
        <authorList>
            <person name="Zhuang W."/>
            <person name="Chen H."/>
            <person name="Varshney R."/>
            <person name="Wang D."/>
            <person name="Ming R."/>
        </authorList>
    </citation>
    <scope>NUCLEOTIDE SEQUENCE [LARGE SCALE GENOMIC DNA]</scope>
    <source>
        <tissue evidence="1">Young leaf</tissue>
    </source>
</reference>
<organism evidence="1 2">
    <name type="scientific">Arachis hypogaea</name>
    <name type="common">Peanut</name>
    <dbReference type="NCBI Taxonomy" id="3818"/>
    <lineage>
        <taxon>Eukaryota</taxon>
        <taxon>Viridiplantae</taxon>
        <taxon>Streptophyta</taxon>
        <taxon>Embryophyta</taxon>
        <taxon>Tracheophyta</taxon>
        <taxon>Spermatophyta</taxon>
        <taxon>Magnoliopsida</taxon>
        <taxon>eudicotyledons</taxon>
        <taxon>Gunneridae</taxon>
        <taxon>Pentapetalae</taxon>
        <taxon>rosids</taxon>
        <taxon>fabids</taxon>
        <taxon>Fabales</taxon>
        <taxon>Fabaceae</taxon>
        <taxon>Papilionoideae</taxon>
        <taxon>50 kb inversion clade</taxon>
        <taxon>dalbergioids sensu lato</taxon>
        <taxon>Dalbergieae</taxon>
        <taxon>Pterocarpus clade</taxon>
        <taxon>Arachis</taxon>
    </lineage>
</organism>
<dbReference type="EMBL" id="CP031001">
    <property type="protein sequence ID" value="QHN77711.1"/>
    <property type="molecule type" value="Genomic_DNA"/>
</dbReference>
<sequence>MPVCMEWLPGESGTCFSWRISACKYLQRSCFGILQLEIQRLQEVETCRGYAAGMPYLTCESDCVGCGSKSTNELITCDRTRHASSLFAHLHLIVFTYLVSL</sequence>
<gene>
    <name evidence="1" type="ORF">DS421_19g655070</name>
</gene>
<dbReference type="Proteomes" id="UP000464620">
    <property type="component" value="Chromosome B09"/>
</dbReference>
<evidence type="ECO:0000313" key="1">
    <source>
        <dbReference type="EMBL" id="QHN77711.1"/>
    </source>
</evidence>
<evidence type="ECO:0000313" key="2">
    <source>
        <dbReference type="Proteomes" id="UP000464620"/>
    </source>
</evidence>
<dbReference type="AlphaFoldDB" id="A0A6B9VAI0"/>